<dbReference type="Proteomes" id="UP000028511">
    <property type="component" value="Unassembled WGS sequence"/>
</dbReference>
<dbReference type="AlphaFoldDB" id="A0A077N8A7"/>
<dbReference type="HOGENOM" id="CLU_2959854_0_0_6"/>
<accession>A0A077N8A7</accession>
<organism evidence="1">
    <name type="scientific">Xenorhabdus bovienii str. puntauvense</name>
    <dbReference type="NCBI Taxonomy" id="1398201"/>
    <lineage>
        <taxon>Bacteria</taxon>
        <taxon>Pseudomonadati</taxon>
        <taxon>Pseudomonadota</taxon>
        <taxon>Gammaproteobacteria</taxon>
        <taxon>Enterobacterales</taxon>
        <taxon>Morganellaceae</taxon>
        <taxon>Xenorhabdus</taxon>
    </lineage>
</organism>
<dbReference type="EMBL" id="CBSW010000020">
    <property type="protein sequence ID" value="CDG95269.1"/>
    <property type="molecule type" value="Genomic_DNA"/>
</dbReference>
<protein>
    <submittedName>
        <fullName evidence="1">Uncharacterized protein</fullName>
    </submittedName>
</protein>
<sequence>MVEDSMCSGIMKSYLAIISKFDNKFGGFNPDSYILSFNKFNNGSHYDLKWKLNFICFMD</sequence>
<proteinExistence type="predicted"/>
<evidence type="ECO:0000313" key="1">
    <source>
        <dbReference type="EMBL" id="CDG95269.1"/>
    </source>
</evidence>
<gene>
    <name evidence="1" type="ORF">XBP1_1160002</name>
</gene>
<name>A0A077N8A7_XENBV</name>
<reference evidence="1" key="1">
    <citation type="submission" date="2013-07" db="EMBL/GenBank/DDBJ databases">
        <title>Sub-species coevolution in mutualistic symbiosis.</title>
        <authorList>
            <person name="Murfin K."/>
            <person name="Klassen J."/>
            <person name="Lee M."/>
            <person name="Forst S."/>
            <person name="Stock P."/>
            <person name="Goodrich-Blair H."/>
        </authorList>
    </citation>
    <scope>NUCLEOTIDE SEQUENCE [LARGE SCALE GENOMIC DNA]</scope>
    <source>
        <strain evidence="1">Puntauvense</strain>
    </source>
</reference>
<comment type="caution">
    <text evidence="1">The sequence shown here is derived from an EMBL/GenBank/DDBJ whole genome shotgun (WGS) entry which is preliminary data.</text>
</comment>